<gene>
    <name evidence="4" type="ORF">BTN85_1199</name>
</gene>
<dbReference type="STRING" id="1903181.BTN85_1199"/>
<protein>
    <submittedName>
        <fullName evidence="4">PASTA domain containing protein</fullName>
    </submittedName>
</protein>
<keyword evidence="5" id="KW-1185">Reference proteome</keyword>
<feature type="region of interest" description="Disordered" evidence="2">
    <location>
        <begin position="213"/>
        <end position="248"/>
    </location>
</feature>
<evidence type="ECO:0000313" key="4">
    <source>
        <dbReference type="EMBL" id="OKY78702.1"/>
    </source>
</evidence>
<dbReference type="SMART" id="SM00740">
    <property type="entry name" value="PASTA"/>
    <property type="match status" value="1"/>
</dbReference>
<feature type="coiled-coil region" evidence="1">
    <location>
        <begin position="19"/>
        <end position="126"/>
    </location>
</feature>
<keyword evidence="1" id="KW-0175">Coiled coil</keyword>
<dbReference type="InterPro" id="IPR005543">
    <property type="entry name" value="PASTA_dom"/>
</dbReference>
<dbReference type="EMBL" id="MSDW01000001">
    <property type="protein sequence ID" value="OKY78702.1"/>
    <property type="molecule type" value="Genomic_DNA"/>
</dbReference>
<dbReference type="AlphaFoldDB" id="A0A1Q6DWM0"/>
<organism evidence="4 5">
    <name type="scientific">Methanohalarchaeum thermophilum</name>
    <dbReference type="NCBI Taxonomy" id="1903181"/>
    <lineage>
        <taxon>Archaea</taxon>
        <taxon>Methanobacteriati</taxon>
        <taxon>Methanobacteriota</taxon>
        <taxon>Methanonatronarchaeia</taxon>
        <taxon>Methanonatronarchaeales</taxon>
        <taxon>Methanonatronarchaeaceae</taxon>
        <taxon>Candidatus Methanohalarchaeum</taxon>
    </lineage>
</organism>
<evidence type="ECO:0000256" key="2">
    <source>
        <dbReference type="SAM" id="MobiDB-lite"/>
    </source>
</evidence>
<dbReference type="Pfam" id="PF03793">
    <property type="entry name" value="PASTA"/>
    <property type="match status" value="1"/>
</dbReference>
<sequence length="248" mass="29162">MNKRNKRKKDISNFKKLNIDKLNEKEKREIEKVIQQKENIINQKEDIIKDLNTDIIELESKRNLLESRIEKLESEKNNLKNRLSEIDKTETKINPSDLLKEVSSALTNAQEELKDKNLIIDDYEVELKTNLIYTDEGVKMYLPTLTEEFASKNLSNIKFKVGKTQEDDKIEYLEIPDFRSMKKEEAKEKIKTNRFKTGDIDYIQKGRPGIVQNQYPEPFTLAPPQTEIDLTISKESTKDKENKNKDHE</sequence>
<evidence type="ECO:0000256" key="1">
    <source>
        <dbReference type="SAM" id="Coils"/>
    </source>
</evidence>
<comment type="caution">
    <text evidence="4">The sequence shown here is derived from an EMBL/GenBank/DDBJ whole genome shotgun (WGS) entry which is preliminary data.</text>
</comment>
<name>A0A1Q6DWM0_METT1</name>
<reference evidence="4" key="1">
    <citation type="submission" date="2016-12" db="EMBL/GenBank/DDBJ databases">
        <title>Discovery of methanogenic haloarchaea.</title>
        <authorList>
            <person name="Sorokin D.Y."/>
            <person name="Makarova K.S."/>
            <person name="Abbas B."/>
            <person name="Ferrer M."/>
            <person name="Golyshin P.N."/>
        </authorList>
    </citation>
    <scope>NUCLEOTIDE SEQUENCE [LARGE SCALE GENOMIC DNA]</scope>
    <source>
        <strain evidence="4">HMET1</strain>
    </source>
</reference>
<dbReference type="Gene3D" id="3.30.10.20">
    <property type="match status" value="1"/>
</dbReference>
<feature type="domain" description="PASTA" evidence="3">
    <location>
        <begin position="169"/>
        <end position="234"/>
    </location>
</feature>
<proteinExistence type="predicted"/>
<dbReference type="Proteomes" id="UP000185744">
    <property type="component" value="Unassembled WGS sequence"/>
</dbReference>
<evidence type="ECO:0000313" key="5">
    <source>
        <dbReference type="Proteomes" id="UP000185744"/>
    </source>
</evidence>
<evidence type="ECO:0000259" key="3">
    <source>
        <dbReference type="PROSITE" id="PS51178"/>
    </source>
</evidence>
<dbReference type="InParanoid" id="A0A1Q6DWM0"/>
<feature type="compositionally biased region" description="Basic and acidic residues" evidence="2">
    <location>
        <begin position="235"/>
        <end position="248"/>
    </location>
</feature>
<accession>A0A1Q6DWM0</accession>
<dbReference type="PROSITE" id="PS51178">
    <property type="entry name" value="PASTA"/>
    <property type="match status" value="1"/>
</dbReference>